<evidence type="ECO:0000313" key="3">
    <source>
        <dbReference type="Proteomes" id="UP000054773"/>
    </source>
</evidence>
<dbReference type="EMBL" id="LNYA01000003">
    <property type="protein sequence ID" value="KTC99493.1"/>
    <property type="molecule type" value="Genomic_DNA"/>
</dbReference>
<feature type="transmembrane region" description="Helical" evidence="1">
    <location>
        <begin position="115"/>
        <end position="144"/>
    </location>
</feature>
<keyword evidence="3" id="KW-1185">Reference proteome</keyword>
<evidence type="ECO:0008006" key="4">
    <source>
        <dbReference type="Google" id="ProtNLM"/>
    </source>
</evidence>
<dbReference type="Proteomes" id="UP000054773">
    <property type="component" value="Unassembled WGS sequence"/>
</dbReference>
<name>A0A0W0TVJ3_LEGER</name>
<keyword evidence="1" id="KW-0812">Transmembrane</keyword>
<feature type="transmembrane region" description="Helical" evidence="1">
    <location>
        <begin position="7"/>
        <end position="28"/>
    </location>
</feature>
<feature type="transmembrane region" description="Helical" evidence="1">
    <location>
        <begin position="74"/>
        <end position="95"/>
    </location>
</feature>
<dbReference type="PATRIC" id="fig|448.7.peg.410"/>
<comment type="caution">
    <text evidence="2">The sequence shown here is derived from an EMBL/GenBank/DDBJ whole genome shotgun (WGS) entry which is preliminary data.</text>
</comment>
<evidence type="ECO:0000256" key="1">
    <source>
        <dbReference type="SAM" id="Phobius"/>
    </source>
</evidence>
<reference evidence="2 3" key="1">
    <citation type="submission" date="2015-11" db="EMBL/GenBank/DDBJ databases">
        <title>Genomic analysis of 38 Legionella species identifies large and diverse effector repertoires.</title>
        <authorList>
            <person name="Burstein D."/>
            <person name="Amaro F."/>
            <person name="Zusman T."/>
            <person name="Lifshitz Z."/>
            <person name="Cohen O."/>
            <person name="Gilbert J.A."/>
            <person name="Pupko T."/>
            <person name="Shuman H.A."/>
            <person name="Segal G."/>
        </authorList>
    </citation>
    <scope>NUCLEOTIDE SEQUENCE [LARGE SCALE GENOMIC DNA]</scope>
    <source>
        <strain evidence="2 3">SE-32A-C8</strain>
    </source>
</reference>
<dbReference type="STRING" id="448.Lery_0394"/>
<evidence type="ECO:0000313" key="2">
    <source>
        <dbReference type="EMBL" id="KTC99493.1"/>
    </source>
</evidence>
<accession>A0A0W0TVJ3</accession>
<protein>
    <recommendedName>
        <fullName evidence="4">Transmembrane protein</fullName>
    </recommendedName>
</protein>
<keyword evidence="1" id="KW-1133">Transmembrane helix</keyword>
<dbReference type="AlphaFoldDB" id="A0A0W0TVJ3"/>
<keyword evidence="1" id="KW-0472">Membrane</keyword>
<feature type="transmembrane region" description="Helical" evidence="1">
    <location>
        <begin position="40"/>
        <end position="62"/>
    </location>
</feature>
<dbReference type="OrthoDB" id="5653564at2"/>
<organism evidence="2 3">
    <name type="scientific">Legionella erythra</name>
    <dbReference type="NCBI Taxonomy" id="448"/>
    <lineage>
        <taxon>Bacteria</taxon>
        <taxon>Pseudomonadati</taxon>
        <taxon>Pseudomonadota</taxon>
        <taxon>Gammaproteobacteria</taxon>
        <taxon>Legionellales</taxon>
        <taxon>Legionellaceae</taxon>
        <taxon>Legionella</taxon>
    </lineage>
</organism>
<dbReference type="RefSeq" id="WP_058525568.1">
    <property type="nucleotide sequence ID" value="NZ_CAAAHY010000001.1"/>
</dbReference>
<gene>
    <name evidence="2" type="ORF">Lery_0394</name>
</gene>
<sequence>MTHQSSLNARVIGAVYFGVFALLFLFFAKYTVLSLYGRQILPAFPALFYAVFIGALTGAVFGETLAKPGRWWRAVLWGLLIAVLVLFAISLGTFIHTYYSDPAFMSRAQHWQDYFVIFGVIFLSMLLVLGIWLIPLLALTALYFNQRFMPGIRAVEQHQIHASKAVKTTDEDHQ</sequence>
<proteinExistence type="predicted"/>